<name>A0A7W5UK83_9BACT</name>
<reference evidence="2 3" key="1">
    <citation type="submission" date="2020-08" db="EMBL/GenBank/DDBJ databases">
        <title>Genomic Encyclopedia of Type Strains, Phase IV (KMG-IV): sequencing the most valuable type-strain genomes for metagenomic binning, comparative biology and taxonomic classification.</title>
        <authorList>
            <person name="Goeker M."/>
        </authorList>
    </citation>
    <scope>NUCLEOTIDE SEQUENCE [LARGE SCALE GENOMIC DNA]</scope>
    <source>
        <strain evidence="2 3">DSM 22548</strain>
    </source>
</reference>
<protein>
    <recommendedName>
        <fullName evidence="4">DUF4835 family protein</fullName>
    </recommendedName>
</protein>
<dbReference type="Pfam" id="PF16119">
    <property type="entry name" value="DUF4835"/>
    <property type="match status" value="1"/>
</dbReference>
<feature type="chain" id="PRO_5031322186" description="DUF4835 family protein" evidence="1">
    <location>
        <begin position="20"/>
        <end position="298"/>
    </location>
</feature>
<gene>
    <name evidence="2" type="ORF">FHS60_001485</name>
</gene>
<evidence type="ECO:0008006" key="4">
    <source>
        <dbReference type="Google" id="ProtNLM"/>
    </source>
</evidence>
<accession>A0A7W5UK83</accession>
<comment type="caution">
    <text evidence="2">The sequence shown here is derived from an EMBL/GenBank/DDBJ whole genome shotgun (WGS) entry which is preliminary data.</text>
</comment>
<feature type="signal peptide" evidence="1">
    <location>
        <begin position="1"/>
        <end position="19"/>
    </location>
</feature>
<sequence length="298" mass="34211">MRIIRIILFFLALCTQVKAQELEAKVSINHQKINQSSTAVFDDLQQQLTEFINTRQWTNMQFRKNERIRCTFNIIVNKYNESDNSFECTLSVQSVRPVYNASYTTTAFSIQDPSFNFRFQQYDKLEFRPDVIDNELTALVAYYAYLIIGIDNDTMSPLGGTDALTVAQSIVNNAQNFPSKGWKAFDDSKNRYAIINDMLDSGMEPFRRMQYKYYREGLDIMAENADRGRAAISEAIGLLQKSHENKSLSSLPLVFTDIKADELVNIYKGKGTTAEKEKIVEILSNINASKNSSWRQMK</sequence>
<organism evidence="2 3">
    <name type="scientific">Alloprevotella rava</name>
    <dbReference type="NCBI Taxonomy" id="671218"/>
    <lineage>
        <taxon>Bacteria</taxon>
        <taxon>Pseudomonadati</taxon>
        <taxon>Bacteroidota</taxon>
        <taxon>Bacteroidia</taxon>
        <taxon>Bacteroidales</taxon>
        <taxon>Prevotellaceae</taxon>
        <taxon>Alloprevotella</taxon>
    </lineage>
</organism>
<dbReference type="RefSeq" id="WP_183696927.1">
    <property type="nucleotide sequence ID" value="NZ_JACICA010000007.1"/>
</dbReference>
<dbReference type="InterPro" id="IPR032274">
    <property type="entry name" value="DUF4835"/>
</dbReference>
<dbReference type="AlphaFoldDB" id="A0A7W5UK83"/>
<dbReference type="Proteomes" id="UP000541425">
    <property type="component" value="Unassembled WGS sequence"/>
</dbReference>
<evidence type="ECO:0000313" key="3">
    <source>
        <dbReference type="Proteomes" id="UP000541425"/>
    </source>
</evidence>
<dbReference type="EMBL" id="JACICA010000007">
    <property type="protein sequence ID" value="MBB3703012.1"/>
    <property type="molecule type" value="Genomic_DNA"/>
</dbReference>
<evidence type="ECO:0000313" key="2">
    <source>
        <dbReference type="EMBL" id="MBB3703012.1"/>
    </source>
</evidence>
<evidence type="ECO:0000256" key="1">
    <source>
        <dbReference type="SAM" id="SignalP"/>
    </source>
</evidence>
<proteinExistence type="predicted"/>
<keyword evidence="1" id="KW-0732">Signal</keyword>